<protein>
    <submittedName>
        <fullName evidence="1">Uncharacterized protein</fullName>
    </submittedName>
</protein>
<dbReference type="Proteomes" id="UP001485459">
    <property type="component" value="Chromosome"/>
</dbReference>
<organism evidence="1 2">
    <name type="scientific">Chitinophaga pollutisoli</name>
    <dbReference type="NCBI Taxonomy" id="3133966"/>
    <lineage>
        <taxon>Bacteria</taxon>
        <taxon>Pseudomonadati</taxon>
        <taxon>Bacteroidota</taxon>
        <taxon>Chitinophagia</taxon>
        <taxon>Chitinophagales</taxon>
        <taxon>Chitinophagaceae</taxon>
        <taxon>Chitinophaga</taxon>
    </lineage>
</organism>
<dbReference type="EMBL" id="CP149822">
    <property type="protein sequence ID" value="WZN42636.1"/>
    <property type="molecule type" value="Genomic_DNA"/>
</dbReference>
<gene>
    <name evidence="1" type="ORF">WJU16_06260</name>
</gene>
<evidence type="ECO:0000313" key="2">
    <source>
        <dbReference type="Proteomes" id="UP001485459"/>
    </source>
</evidence>
<accession>A0ABZ2YS49</accession>
<proteinExistence type="predicted"/>
<evidence type="ECO:0000313" key="1">
    <source>
        <dbReference type="EMBL" id="WZN42636.1"/>
    </source>
</evidence>
<name>A0ABZ2YS49_9BACT</name>
<reference evidence="2" key="1">
    <citation type="submission" date="2024-03" db="EMBL/GenBank/DDBJ databases">
        <title>Chitinophaga horti sp. nov., isolated from garden soil.</title>
        <authorList>
            <person name="Lee D.S."/>
            <person name="Han D.M."/>
            <person name="Baek J.H."/>
            <person name="Choi D.G."/>
            <person name="Jeon J.H."/>
            <person name="Jeon C.O."/>
        </authorList>
    </citation>
    <scope>NUCLEOTIDE SEQUENCE [LARGE SCALE GENOMIC DNA]</scope>
    <source>
        <strain evidence="2">GPA1</strain>
    </source>
</reference>
<dbReference type="RefSeq" id="WP_341837470.1">
    <property type="nucleotide sequence ID" value="NZ_CP149822.1"/>
</dbReference>
<sequence length="140" mass="16131">MQEKTAALPGKYHISFKSSLGTLRYLLQIDSTNGMFFYGTMENDPRYSPNRRDFCHIKGIVAPGKRYDFIMMPDLKSGLPYALPCYPHEWLLNNKVYFSIREKGIIGGYMVVRNDRETPNFAFSGMKQALPQDGYLTKKN</sequence>
<keyword evidence="2" id="KW-1185">Reference proteome</keyword>